<protein>
    <submittedName>
        <fullName evidence="2">Uncharacterized protein</fullName>
    </submittedName>
</protein>
<gene>
    <name evidence="2" type="ORF">OFUS_LOCUS4391</name>
</gene>
<sequence length="100" mass="12151">PFNLSDKGLMRFKPRRSPIYMRMQEHEEHRDPFNLSDKGLKEFKPSRRSRMNIKSSFKRTYDPFNLSDKGLKKFKPRRSPMHMQEHKEQSKPHLQPLQLI</sequence>
<evidence type="ECO:0000313" key="2">
    <source>
        <dbReference type="EMBL" id="CAH1777336.1"/>
    </source>
</evidence>
<proteinExistence type="predicted"/>
<evidence type="ECO:0000313" key="3">
    <source>
        <dbReference type="Proteomes" id="UP000749559"/>
    </source>
</evidence>
<dbReference type="Proteomes" id="UP000749559">
    <property type="component" value="Unassembled WGS sequence"/>
</dbReference>
<dbReference type="AlphaFoldDB" id="A0A8S4N8A9"/>
<accession>A0A8S4N8A9</accession>
<name>A0A8S4N8A9_OWEFU</name>
<keyword evidence="3" id="KW-1185">Reference proteome</keyword>
<dbReference type="EMBL" id="CAIIXF020000002">
    <property type="protein sequence ID" value="CAH1777336.1"/>
    <property type="molecule type" value="Genomic_DNA"/>
</dbReference>
<reference evidence="2" key="1">
    <citation type="submission" date="2022-03" db="EMBL/GenBank/DDBJ databases">
        <authorList>
            <person name="Martin C."/>
        </authorList>
    </citation>
    <scope>NUCLEOTIDE SEQUENCE</scope>
</reference>
<comment type="caution">
    <text evidence="2">The sequence shown here is derived from an EMBL/GenBank/DDBJ whole genome shotgun (WGS) entry which is preliminary data.</text>
</comment>
<evidence type="ECO:0000256" key="1">
    <source>
        <dbReference type="SAM" id="MobiDB-lite"/>
    </source>
</evidence>
<feature type="region of interest" description="Disordered" evidence="1">
    <location>
        <begin position="68"/>
        <end position="100"/>
    </location>
</feature>
<organism evidence="2 3">
    <name type="scientific">Owenia fusiformis</name>
    <name type="common">Polychaete worm</name>
    <dbReference type="NCBI Taxonomy" id="6347"/>
    <lineage>
        <taxon>Eukaryota</taxon>
        <taxon>Metazoa</taxon>
        <taxon>Spiralia</taxon>
        <taxon>Lophotrochozoa</taxon>
        <taxon>Annelida</taxon>
        <taxon>Polychaeta</taxon>
        <taxon>Sedentaria</taxon>
        <taxon>Canalipalpata</taxon>
        <taxon>Sabellida</taxon>
        <taxon>Oweniida</taxon>
        <taxon>Oweniidae</taxon>
        <taxon>Owenia</taxon>
    </lineage>
</organism>
<feature type="non-terminal residue" evidence="2">
    <location>
        <position position="1"/>
    </location>
</feature>